<organism evidence="2 3">
    <name type="scientific">Candolleomyces aberdarensis</name>
    <dbReference type="NCBI Taxonomy" id="2316362"/>
    <lineage>
        <taxon>Eukaryota</taxon>
        <taxon>Fungi</taxon>
        <taxon>Dikarya</taxon>
        <taxon>Basidiomycota</taxon>
        <taxon>Agaricomycotina</taxon>
        <taxon>Agaricomycetes</taxon>
        <taxon>Agaricomycetidae</taxon>
        <taxon>Agaricales</taxon>
        <taxon>Agaricineae</taxon>
        <taxon>Psathyrellaceae</taxon>
        <taxon>Candolleomyces</taxon>
    </lineage>
</organism>
<gene>
    <name evidence="2" type="ORF">EST38_g139</name>
</gene>
<protein>
    <submittedName>
        <fullName evidence="2">Uncharacterized protein</fullName>
    </submittedName>
</protein>
<dbReference type="STRING" id="2316362.A0A4Q2E034"/>
<reference evidence="2 3" key="1">
    <citation type="submission" date="2019-01" db="EMBL/GenBank/DDBJ databases">
        <title>Draft genome sequence of Psathyrella aberdarensis IHI B618.</title>
        <authorList>
            <person name="Buettner E."/>
            <person name="Kellner H."/>
        </authorList>
    </citation>
    <scope>NUCLEOTIDE SEQUENCE [LARGE SCALE GENOMIC DNA]</scope>
    <source>
        <strain evidence="2 3">IHI B618</strain>
    </source>
</reference>
<evidence type="ECO:0000313" key="3">
    <source>
        <dbReference type="Proteomes" id="UP000290288"/>
    </source>
</evidence>
<dbReference type="OrthoDB" id="3222645at2759"/>
<dbReference type="Proteomes" id="UP000290288">
    <property type="component" value="Unassembled WGS sequence"/>
</dbReference>
<evidence type="ECO:0000313" key="2">
    <source>
        <dbReference type="EMBL" id="RXW25661.1"/>
    </source>
</evidence>
<proteinExistence type="predicted"/>
<sequence>MSKVEKQEKTIEALNGERTLIITDRSNRERIWGAEKADLERLVMRQGVTVNKRNAEIQDLKNECKVASNRQWESERHIRAVEESLREAREDLERERMQLGELKRLFSETERRLEMTEKLLKTRTDELTAAQAFMTTADQCSGTDVSDMVTQLNDAIYQCAALIADEAVKRDGIQEQLEEAALARLATASQELTTFGWNLALVQRLRPDILEQDTVLLEAMVQNILTRRCYSIISSFCYESGEVDRYLAGLWRGIVKSTDATIARNWLSLTHSQLKMQQFDTSRTMRDLMNVMFAAGWRVTTPEGEDVGKRAEEKIQEIFMKALKIKEMVTQKILSAEVRMVYYRPGAPYDTGAMEDVYESGKATEKAEPGQPILCSTGLGVQYIAAKSISSGGKKRSNIVKTKVVLASAVAIEQQGDAEDERRW</sequence>
<keyword evidence="1" id="KW-0175">Coiled coil</keyword>
<comment type="caution">
    <text evidence="2">The sequence shown here is derived from an EMBL/GenBank/DDBJ whole genome shotgun (WGS) entry which is preliminary data.</text>
</comment>
<dbReference type="EMBL" id="SDEE01000002">
    <property type="protein sequence ID" value="RXW25661.1"/>
    <property type="molecule type" value="Genomic_DNA"/>
</dbReference>
<keyword evidence="3" id="KW-1185">Reference proteome</keyword>
<evidence type="ECO:0000256" key="1">
    <source>
        <dbReference type="SAM" id="Coils"/>
    </source>
</evidence>
<feature type="coiled-coil region" evidence="1">
    <location>
        <begin position="50"/>
        <end position="119"/>
    </location>
</feature>
<accession>A0A4Q2E034</accession>
<name>A0A4Q2E034_9AGAR</name>
<dbReference type="AlphaFoldDB" id="A0A4Q2E034"/>